<comment type="caution">
    <text evidence="1">The sequence shown here is derived from an EMBL/GenBank/DDBJ whole genome shotgun (WGS) entry which is preliminary data.</text>
</comment>
<protein>
    <submittedName>
        <fullName evidence="1">Uncharacterized protein</fullName>
    </submittedName>
</protein>
<proteinExistence type="predicted"/>
<dbReference type="EMBL" id="LKPO01000026">
    <property type="protein sequence ID" value="OLF87971.1"/>
    <property type="molecule type" value="Genomic_DNA"/>
</dbReference>
<name>A0A7Z0WUJ2_9BACI</name>
<organism evidence="1 2">
    <name type="scientific">Bacillus paralicheniformis</name>
    <dbReference type="NCBI Taxonomy" id="1648923"/>
    <lineage>
        <taxon>Bacteria</taxon>
        <taxon>Bacillati</taxon>
        <taxon>Bacillota</taxon>
        <taxon>Bacilli</taxon>
        <taxon>Bacillales</taxon>
        <taxon>Bacillaceae</taxon>
        <taxon>Bacillus</taxon>
    </lineage>
</organism>
<reference evidence="1 2" key="1">
    <citation type="journal article" date="2016" name="Front. Microbiol.">
        <title>High-Level Heat Resistance of Spores of Bacillus amyloliquefaciens and Bacillus licheniformis Results from the Presence of a spoVA Operon in a Tn1546 Transposon.</title>
        <authorList>
            <person name="Berendsen E.M."/>
            <person name="Koning R.A."/>
            <person name="Boekhorst J."/>
            <person name="de Jong A."/>
            <person name="Kuipers O.P."/>
            <person name="Wells-Bennik M.H."/>
        </authorList>
    </citation>
    <scope>NUCLEOTIDE SEQUENCE [LARGE SCALE GENOMIC DNA]</scope>
    <source>
        <strain evidence="1 2">B4121</strain>
    </source>
</reference>
<gene>
    <name evidence="1" type="ORF">B4121_4423</name>
</gene>
<accession>A0A7Z0WUJ2</accession>
<sequence>MPLIAGEIFALVHFETGGFQKGRRSLVQIFKRGVIGGTVTYQL</sequence>
<dbReference type="AlphaFoldDB" id="A0A7Z0WUJ2"/>
<evidence type="ECO:0000313" key="1">
    <source>
        <dbReference type="EMBL" id="OLF87971.1"/>
    </source>
</evidence>
<dbReference type="Proteomes" id="UP000185604">
    <property type="component" value="Unassembled WGS sequence"/>
</dbReference>
<evidence type="ECO:0000313" key="2">
    <source>
        <dbReference type="Proteomes" id="UP000185604"/>
    </source>
</evidence>